<dbReference type="InterPro" id="IPR007047">
    <property type="entry name" value="Flp_Fap"/>
</dbReference>
<protein>
    <submittedName>
        <fullName evidence="2">Pilus assembly protein Flp/PilA</fullName>
    </submittedName>
</protein>
<dbReference type="Pfam" id="PF04964">
    <property type="entry name" value="Flp_Fap"/>
    <property type="match status" value="1"/>
</dbReference>
<keyword evidence="1" id="KW-0472">Membrane</keyword>
<evidence type="ECO:0000256" key="1">
    <source>
        <dbReference type="SAM" id="Phobius"/>
    </source>
</evidence>
<accession>A0A7W6EBV3</accession>
<gene>
    <name evidence="2" type="ORF">GGR04_002278</name>
</gene>
<dbReference type="AlphaFoldDB" id="A0A7W6EBV3"/>
<comment type="caution">
    <text evidence="2">The sequence shown here is derived from an EMBL/GenBank/DDBJ whole genome shotgun (WGS) entry which is preliminary data.</text>
</comment>
<reference evidence="2 3" key="1">
    <citation type="submission" date="2020-08" db="EMBL/GenBank/DDBJ databases">
        <title>Genomic Encyclopedia of Type Strains, Phase IV (KMG-IV): sequencing the most valuable type-strain genomes for metagenomic binning, comparative biology and taxonomic classification.</title>
        <authorList>
            <person name="Goeker M."/>
        </authorList>
    </citation>
    <scope>NUCLEOTIDE SEQUENCE [LARGE SCALE GENOMIC DNA]</scope>
    <source>
        <strain evidence="2 3">DSM 102238</strain>
    </source>
</reference>
<feature type="transmembrane region" description="Helical" evidence="1">
    <location>
        <begin position="20"/>
        <end position="44"/>
    </location>
</feature>
<dbReference type="RefSeq" id="WP_183199978.1">
    <property type="nucleotide sequence ID" value="NZ_JACIEK010000005.1"/>
</dbReference>
<dbReference type="Proteomes" id="UP000542776">
    <property type="component" value="Unassembled WGS sequence"/>
</dbReference>
<name>A0A7W6EBV3_9HYPH</name>
<keyword evidence="3" id="KW-1185">Reference proteome</keyword>
<sequence length="62" mass="6301">MIHRIQRMIRNESGATAIEYCLLATLIGFVIVAGAGSLGTALGARFEALGTAVSSAPTSGAH</sequence>
<evidence type="ECO:0000313" key="2">
    <source>
        <dbReference type="EMBL" id="MBB3998437.1"/>
    </source>
</evidence>
<evidence type="ECO:0000313" key="3">
    <source>
        <dbReference type="Proteomes" id="UP000542776"/>
    </source>
</evidence>
<proteinExistence type="predicted"/>
<dbReference type="EMBL" id="JACIEK010000005">
    <property type="protein sequence ID" value="MBB3998437.1"/>
    <property type="molecule type" value="Genomic_DNA"/>
</dbReference>
<keyword evidence="1" id="KW-1133">Transmembrane helix</keyword>
<organism evidence="2 3">
    <name type="scientific">Aureimonas pseudogalii</name>
    <dbReference type="NCBI Taxonomy" id="1744844"/>
    <lineage>
        <taxon>Bacteria</taxon>
        <taxon>Pseudomonadati</taxon>
        <taxon>Pseudomonadota</taxon>
        <taxon>Alphaproteobacteria</taxon>
        <taxon>Hyphomicrobiales</taxon>
        <taxon>Aurantimonadaceae</taxon>
        <taxon>Aureimonas</taxon>
    </lineage>
</organism>
<keyword evidence="1" id="KW-0812">Transmembrane</keyword>